<dbReference type="InterPro" id="IPR013169">
    <property type="entry name" value="mRNA_splic_Cwf18-like"/>
</dbReference>
<dbReference type="Proteomes" id="UP000186922">
    <property type="component" value="Unassembled WGS sequence"/>
</dbReference>
<comment type="caution">
    <text evidence="3">The sequence shown here is derived from an EMBL/GenBank/DDBJ whole genome shotgun (WGS) entry which is preliminary data.</text>
</comment>
<evidence type="ECO:0008006" key="5">
    <source>
        <dbReference type="Google" id="ProtNLM"/>
    </source>
</evidence>
<name>A0A1D1W736_RAMVA</name>
<proteinExistence type="predicted"/>
<evidence type="ECO:0000313" key="3">
    <source>
        <dbReference type="EMBL" id="GAV09230.1"/>
    </source>
</evidence>
<dbReference type="Pfam" id="PF08315">
    <property type="entry name" value="cwf18"/>
    <property type="match status" value="1"/>
</dbReference>
<feature type="region of interest" description="Disordered" evidence="2">
    <location>
        <begin position="1"/>
        <end position="64"/>
    </location>
</feature>
<sequence length="173" mass="19540">MVMAEEVGSMEVEAQRRRERLKAMRGSQQSTQPPTEPGEDGQMEDQPAEPTLPKPKFRSYIPKTEELKESVIPKPVPLDVESMVKDKLGDATGDALPEDVELTNLAPRKPDWDLKRDVAKSLERLEKRTQRAVAELIRERLEEQKKKGDLVEQVKWGALAQEESAAAPVADEW</sequence>
<gene>
    <name evidence="3" type="primary">RvY_18804-1</name>
    <name evidence="3" type="synonym">RvY_18804.1</name>
    <name evidence="3" type="ORF">RvY_18804</name>
</gene>
<dbReference type="GO" id="GO:0005684">
    <property type="term" value="C:U2-type spliceosomal complex"/>
    <property type="evidence" value="ECO:0007669"/>
    <property type="project" value="TreeGrafter"/>
</dbReference>
<dbReference type="OrthoDB" id="10261348at2759"/>
<reference evidence="3 4" key="1">
    <citation type="journal article" date="2016" name="Nat. Commun.">
        <title>Extremotolerant tardigrade genome and improved radiotolerance of human cultured cells by tardigrade-unique protein.</title>
        <authorList>
            <person name="Hashimoto T."/>
            <person name="Horikawa D.D."/>
            <person name="Saito Y."/>
            <person name="Kuwahara H."/>
            <person name="Kozuka-Hata H."/>
            <person name="Shin-I T."/>
            <person name="Minakuchi Y."/>
            <person name="Ohishi K."/>
            <person name="Motoyama A."/>
            <person name="Aizu T."/>
            <person name="Enomoto A."/>
            <person name="Kondo K."/>
            <person name="Tanaka S."/>
            <person name="Hara Y."/>
            <person name="Koshikawa S."/>
            <person name="Sagara H."/>
            <person name="Miura T."/>
            <person name="Yokobori S."/>
            <person name="Miyagawa K."/>
            <person name="Suzuki Y."/>
            <person name="Kubo T."/>
            <person name="Oyama M."/>
            <person name="Kohara Y."/>
            <person name="Fujiyama A."/>
            <person name="Arakawa K."/>
            <person name="Katayama T."/>
            <person name="Toyoda A."/>
            <person name="Kunieda T."/>
        </authorList>
    </citation>
    <scope>NUCLEOTIDE SEQUENCE [LARGE SCALE GENOMIC DNA]</scope>
    <source>
        <strain evidence="3 4">YOKOZUNA-1</strain>
    </source>
</reference>
<evidence type="ECO:0000256" key="1">
    <source>
        <dbReference type="SAM" id="Coils"/>
    </source>
</evidence>
<feature type="coiled-coil region" evidence="1">
    <location>
        <begin position="115"/>
        <end position="142"/>
    </location>
</feature>
<keyword evidence="4" id="KW-1185">Reference proteome</keyword>
<dbReference type="PANTHER" id="PTHR31551:SF1">
    <property type="entry name" value="COILED-COIL DOMAIN-CONTAINING PROTEIN 12"/>
    <property type="match status" value="1"/>
</dbReference>
<dbReference type="GO" id="GO:0071014">
    <property type="term" value="C:post-mRNA release spliceosomal complex"/>
    <property type="evidence" value="ECO:0007669"/>
    <property type="project" value="TreeGrafter"/>
</dbReference>
<evidence type="ECO:0000256" key="2">
    <source>
        <dbReference type="SAM" id="MobiDB-lite"/>
    </source>
</evidence>
<keyword evidence="1" id="KW-0175">Coiled coil</keyword>
<evidence type="ECO:0000313" key="4">
    <source>
        <dbReference type="Proteomes" id="UP000186922"/>
    </source>
</evidence>
<organism evidence="3 4">
    <name type="scientific">Ramazzottius varieornatus</name>
    <name type="common">Water bear</name>
    <name type="synonym">Tardigrade</name>
    <dbReference type="NCBI Taxonomy" id="947166"/>
    <lineage>
        <taxon>Eukaryota</taxon>
        <taxon>Metazoa</taxon>
        <taxon>Ecdysozoa</taxon>
        <taxon>Tardigrada</taxon>
        <taxon>Eutardigrada</taxon>
        <taxon>Parachela</taxon>
        <taxon>Hypsibioidea</taxon>
        <taxon>Ramazzottiidae</taxon>
        <taxon>Ramazzottius</taxon>
    </lineage>
</organism>
<dbReference type="AlphaFoldDB" id="A0A1D1W736"/>
<feature type="compositionally biased region" description="Acidic residues" evidence="2">
    <location>
        <begin position="37"/>
        <end position="47"/>
    </location>
</feature>
<dbReference type="EMBL" id="BDGG01000021">
    <property type="protein sequence ID" value="GAV09230.1"/>
    <property type="molecule type" value="Genomic_DNA"/>
</dbReference>
<accession>A0A1D1W736</accession>
<dbReference type="STRING" id="947166.A0A1D1W736"/>
<dbReference type="PANTHER" id="PTHR31551">
    <property type="entry name" value="PRE-MRNA-SPLICING FACTOR CWF18"/>
    <property type="match status" value="1"/>
</dbReference>
<protein>
    <recommendedName>
        <fullName evidence="5">Coiled-coil domain-containing protein 12</fullName>
    </recommendedName>
</protein>